<evidence type="ECO:0000313" key="2">
    <source>
        <dbReference type="EMBL" id="KAF2582632.1"/>
    </source>
</evidence>
<dbReference type="GO" id="GO:0004674">
    <property type="term" value="F:protein serine/threonine kinase activity"/>
    <property type="evidence" value="ECO:0007669"/>
    <property type="project" value="InterPro"/>
</dbReference>
<dbReference type="Proteomes" id="UP000712281">
    <property type="component" value="Unassembled WGS sequence"/>
</dbReference>
<protein>
    <recommendedName>
        <fullName evidence="1">Protein kinase domain-containing protein</fullName>
    </recommendedName>
</protein>
<reference evidence="2" key="1">
    <citation type="submission" date="2019-12" db="EMBL/GenBank/DDBJ databases">
        <title>Genome sequencing and annotation of Brassica cretica.</title>
        <authorList>
            <person name="Studholme D.J."/>
            <person name="Sarris P.F."/>
        </authorList>
    </citation>
    <scope>NUCLEOTIDE SEQUENCE</scope>
    <source>
        <strain evidence="2">PFS-001/15</strain>
        <tissue evidence="2">Leaf</tissue>
    </source>
</reference>
<dbReference type="InterPro" id="IPR045269">
    <property type="entry name" value="Atg1-like"/>
</dbReference>
<dbReference type="PANTHER" id="PTHR24348">
    <property type="entry name" value="SERINE/THREONINE-PROTEIN KINASE UNC-51-RELATED"/>
    <property type="match status" value="1"/>
</dbReference>
<accession>A0A8S9JM88</accession>
<feature type="domain" description="Protein kinase" evidence="1">
    <location>
        <begin position="1"/>
        <end position="104"/>
    </location>
</feature>
<comment type="caution">
    <text evidence="2">The sequence shown here is derived from an EMBL/GenBank/DDBJ whole genome shotgun (WGS) entry which is preliminary data.</text>
</comment>
<evidence type="ECO:0000259" key="1">
    <source>
        <dbReference type="PROSITE" id="PS50011"/>
    </source>
</evidence>
<dbReference type="InterPro" id="IPR000719">
    <property type="entry name" value="Prot_kinase_dom"/>
</dbReference>
<dbReference type="EMBL" id="QGKW02001660">
    <property type="protein sequence ID" value="KAF2582632.1"/>
    <property type="molecule type" value="Genomic_DNA"/>
</dbReference>
<dbReference type="GO" id="GO:0005737">
    <property type="term" value="C:cytoplasm"/>
    <property type="evidence" value="ECO:0007669"/>
    <property type="project" value="TreeGrafter"/>
</dbReference>
<dbReference type="AlphaFoldDB" id="A0A8S9JM88"/>
<dbReference type="SUPFAM" id="SSF56112">
    <property type="entry name" value="Protein kinase-like (PK-like)"/>
    <property type="match status" value="1"/>
</dbReference>
<name>A0A8S9JM88_BRACR</name>
<gene>
    <name evidence="2" type="ORF">F2Q68_00003748</name>
</gene>
<proteinExistence type="predicted"/>
<dbReference type="Pfam" id="PF00069">
    <property type="entry name" value="Pkinase"/>
    <property type="match status" value="1"/>
</dbReference>
<dbReference type="SMART" id="SM00220">
    <property type="entry name" value="S_TKc"/>
    <property type="match status" value="1"/>
</dbReference>
<sequence>MGRLNKKLQESLMSEIYILRRINHPNIIRLIDMIESPGKVHLVLEYCRGGDLSVYIQSHGSVPEATAKHFMLQLAAGLQVLRDNNIIHRDLKPQISVLCDLSVD</sequence>
<dbReference type="InterPro" id="IPR011009">
    <property type="entry name" value="Kinase-like_dom_sf"/>
</dbReference>
<dbReference type="PANTHER" id="PTHR24348:SF68">
    <property type="entry name" value="SERINE_THREONINE-PROTEIN KINASE ATG1C"/>
    <property type="match status" value="1"/>
</dbReference>
<dbReference type="Gene3D" id="1.10.510.10">
    <property type="entry name" value="Transferase(Phosphotransferase) domain 1"/>
    <property type="match status" value="1"/>
</dbReference>
<organism evidence="2 3">
    <name type="scientific">Brassica cretica</name>
    <name type="common">Mustard</name>
    <dbReference type="NCBI Taxonomy" id="69181"/>
    <lineage>
        <taxon>Eukaryota</taxon>
        <taxon>Viridiplantae</taxon>
        <taxon>Streptophyta</taxon>
        <taxon>Embryophyta</taxon>
        <taxon>Tracheophyta</taxon>
        <taxon>Spermatophyta</taxon>
        <taxon>Magnoliopsida</taxon>
        <taxon>eudicotyledons</taxon>
        <taxon>Gunneridae</taxon>
        <taxon>Pentapetalae</taxon>
        <taxon>rosids</taxon>
        <taxon>malvids</taxon>
        <taxon>Brassicales</taxon>
        <taxon>Brassicaceae</taxon>
        <taxon>Brassiceae</taxon>
        <taxon>Brassica</taxon>
    </lineage>
</organism>
<dbReference type="GO" id="GO:0005524">
    <property type="term" value="F:ATP binding"/>
    <property type="evidence" value="ECO:0007669"/>
    <property type="project" value="InterPro"/>
</dbReference>
<dbReference type="GO" id="GO:0010506">
    <property type="term" value="P:regulation of autophagy"/>
    <property type="evidence" value="ECO:0007669"/>
    <property type="project" value="InterPro"/>
</dbReference>
<dbReference type="PROSITE" id="PS50011">
    <property type="entry name" value="PROTEIN_KINASE_DOM"/>
    <property type="match status" value="1"/>
</dbReference>
<evidence type="ECO:0000313" key="3">
    <source>
        <dbReference type="Proteomes" id="UP000712281"/>
    </source>
</evidence>